<evidence type="ECO:0000256" key="1">
    <source>
        <dbReference type="SAM" id="Phobius"/>
    </source>
</evidence>
<sequence length="164" mass="17715">MRHVRQPLRRRWQRGIAAVEFAFVFPLFFLIFYAVVTFGIIFVIQQSLTFAASEGARAVLNYTSVPCDRLSVNAKNAVAQALTAAPWGRKVGFAAQVSVSAPAAASTSGVSCDPTFTSSSPSTFNVTVTTTYSYAANPLIPWIFVFSAPRLQGSATVQIQPSML</sequence>
<dbReference type="InterPro" id="IPR012495">
    <property type="entry name" value="TadE-like_dom"/>
</dbReference>
<dbReference type="Pfam" id="PF07811">
    <property type="entry name" value="TadE"/>
    <property type="match status" value="1"/>
</dbReference>
<reference evidence="3 4" key="1">
    <citation type="submission" date="2018-03" db="EMBL/GenBank/DDBJ databases">
        <authorList>
            <person name="Nguyen K."/>
            <person name="Fouts D."/>
            <person name="Sutton G."/>
        </authorList>
    </citation>
    <scope>NUCLEOTIDE SEQUENCE [LARGE SCALE GENOMIC DNA]</scope>
    <source>
        <strain evidence="3 4">AU17135</strain>
    </source>
</reference>
<gene>
    <name evidence="3" type="ORF">C6P98_05580</name>
</gene>
<dbReference type="Proteomes" id="UP000237686">
    <property type="component" value="Unassembled WGS sequence"/>
</dbReference>
<evidence type="ECO:0000259" key="2">
    <source>
        <dbReference type="Pfam" id="PF07811"/>
    </source>
</evidence>
<protein>
    <submittedName>
        <fullName evidence="3">Pilus assembly protein TadE</fullName>
    </submittedName>
</protein>
<evidence type="ECO:0000313" key="3">
    <source>
        <dbReference type="EMBL" id="PRF26811.1"/>
    </source>
</evidence>
<keyword evidence="1" id="KW-0812">Transmembrane</keyword>
<proteinExistence type="predicted"/>
<feature type="domain" description="TadE-like" evidence="2">
    <location>
        <begin position="15"/>
        <end position="57"/>
    </location>
</feature>
<organism evidence="3 4">
    <name type="scientific">Burkholderia multivorans</name>
    <dbReference type="NCBI Taxonomy" id="87883"/>
    <lineage>
        <taxon>Bacteria</taxon>
        <taxon>Pseudomonadati</taxon>
        <taxon>Pseudomonadota</taxon>
        <taxon>Betaproteobacteria</taxon>
        <taxon>Burkholderiales</taxon>
        <taxon>Burkholderiaceae</taxon>
        <taxon>Burkholderia</taxon>
        <taxon>Burkholderia cepacia complex</taxon>
    </lineage>
</organism>
<name>A0A8E2S2B6_9BURK</name>
<keyword evidence="1" id="KW-1133">Transmembrane helix</keyword>
<dbReference type="AlphaFoldDB" id="A0A8E2S2B6"/>
<comment type="caution">
    <text evidence="3">The sequence shown here is derived from an EMBL/GenBank/DDBJ whole genome shotgun (WGS) entry which is preliminary data.</text>
</comment>
<dbReference type="EMBL" id="PVFZ01000013">
    <property type="protein sequence ID" value="PRF26811.1"/>
    <property type="molecule type" value="Genomic_DNA"/>
</dbReference>
<feature type="transmembrane region" description="Helical" evidence="1">
    <location>
        <begin position="21"/>
        <end position="44"/>
    </location>
</feature>
<evidence type="ECO:0000313" key="4">
    <source>
        <dbReference type="Proteomes" id="UP000237686"/>
    </source>
</evidence>
<keyword evidence="1" id="KW-0472">Membrane</keyword>
<accession>A0A8E2S2B6</accession>